<evidence type="ECO:0000256" key="9">
    <source>
        <dbReference type="PROSITE-ProRule" id="PRU00094"/>
    </source>
</evidence>
<dbReference type="OrthoDB" id="9994231at2759"/>
<reference evidence="12 13" key="1">
    <citation type="journal article" date="2019" name="PLoS Biol.">
        <title>Sex chromosomes control vertical transmission of feminizing Wolbachia symbionts in an isopod.</title>
        <authorList>
            <person name="Becking T."/>
            <person name="Chebbi M.A."/>
            <person name="Giraud I."/>
            <person name="Moumen B."/>
            <person name="Laverre T."/>
            <person name="Caubet Y."/>
            <person name="Peccoud J."/>
            <person name="Gilbert C."/>
            <person name="Cordaux R."/>
        </authorList>
    </citation>
    <scope>NUCLEOTIDE SEQUENCE [LARGE SCALE GENOMIC DNA]</scope>
    <source>
        <strain evidence="12">ANa2</strain>
        <tissue evidence="12">Whole body excluding digestive tract and cuticle</tissue>
    </source>
</reference>
<name>A0A5N5T0W5_9CRUS</name>
<evidence type="ECO:0000256" key="4">
    <source>
        <dbReference type="ARBA" id="ARBA00022771"/>
    </source>
</evidence>
<evidence type="ECO:0000313" key="13">
    <source>
        <dbReference type="Proteomes" id="UP000326759"/>
    </source>
</evidence>
<dbReference type="InterPro" id="IPR013088">
    <property type="entry name" value="Znf_NHR/GATA"/>
</dbReference>
<keyword evidence="4 9" id="KW-0863">Zinc-finger</keyword>
<keyword evidence="8" id="KW-0539">Nucleus</keyword>
<accession>A0A5N5T0W5</accession>
<protein>
    <recommendedName>
        <fullName evidence="2">GATA zinc finger domain-containing protein 1</fullName>
    </recommendedName>
</protein>
<feature type="non-terminal residue" evidence="12">
    <location>
        <position position="195"/>
    </location>
</feature>
<dbReference type="SUPFAM" id="SSF57716">
    <property type="entry name" value="Glucocorticoid receptor-like (DNA-binding domain)"/>
    <property type="match status" value="1"/>
</dbReference>
<dbReference type="GO" id="GO:0005634">
    <property type="term" value="C:nucleus"/>
    <property type="evidence" value="ECO:0007669"/>
    <property type="project" value="UniProtKB-SubCell"/>
</dbReference>
<feature type="domain" description="GATA-type" evidence="11">
    <location>
        <begin position="17"/>
        <end position="42"/>
    </location>
</feature>
<dbReference type="GO" id="GO:0008270">
    <property type="term" value="F:zinc ion binding"/>
    <property type="evidence" value="ECO:0007669"/>
    <property type="project" value="UniProtKB-KW"/>
</dbReference>
<evidence type="ECO:0000259" key="11">
    <source>
        <dbReference type="PROSITE" id="PS50114"/>
    </source>
</evidence>
<keyword evidence="13" id="KW-1185">Reference proteome</keyword>
<feature type="compositionally biased region" description="Basic and acidic residues" evidence="10">
    <location>
        <begin position="82"/>
        <end position="104"/>
    </location>
</feature>
<evidence type="ECO:0000256" key="2">
    <source>
        <dbReference type="ARBA" id="ARBA00014943"/>
    </source>
</evidence>
<dbReference type="PANTHER" id="PTHR13340">
    <property type="entry name" value="GATA ZINC FINGER DOMAIN-CONTAINING"/>
    <property type="match status" value="1"/>
</dbReference>
<evidence type="ECO:0000313" key="12">
    <source>
        <dbReference type="EMBL" id="KAB7499798.1"/>
    </source>
</evidence>
<evidence type="ECO:0000256" key="3">
    <source>
        <dbReference type="ARBA" id="ARBA00022723"/>
    </source>
</evidence>
<dbReference type="PANTHER" id="PTHR13340:SF2">
    <property type="entry name" value="GATA ZINC FINGER DOMAIN-CONTAINING PROTEIN 1"/>
    <property type="match status" value="1"/>
</dbReference>
<evidence type="ECO:0000256" key="5">
    <source>
        <dbReference type="ARBA" id="ARBA00022833"/>
    </source>
</evidence>
<keyword evidence="6" id="KW-0805">Transcription regulation</keyword>
<evidence type="ECO:0000256" key="7">
    <source>
        <dbReference type="ARBA" id="ARBA00023163"/>
    </source>
</evidence>
<dbReference type="InterPro" id="IPR000679">
    <property type="entry name" value="Znf_GATA"/>
</dbReference>
<dbReference type="GO" id="GO:0006355">
    <property type="term" value="P:regulation of DNA-templated transcription"/>
    <property type="evidence" value="ECO:0007669"/>
    <property type="project" value="InterPro"/>
</dbReference>
<dbReference type="EMBL" id="SEYY01016578">
    <property type="protein sequence ID" value="KAB7499798.1"/>
    <property type="molecule type" value="Genomic_DNA"/>
</dbReference>
<proteinExistence type="predicted"/>
<gene>
    <name evidence="12" type="ORF">Anas_14443</name>
</gene>
<comment type="caution">
    <text evidence="12">The sequence shown here is derived from an EMBL/GenBank/DDBJ whole genome shotgun (WGS) entry which is preliminary data.</text>
</comment>
<evidence type="ECO:0000256" key="6">
    <source>
        <dbReference type="ARBA" id="ARBA00023015"/>
    </source>
</evidence>
<evidence type="ECO:0000256" key="8">
    <source>
        <dbReference type="ARBA" id="ARBA00023242"/>
    </source>
</evidence>
<feature type="compositionally biased region" description="Low complexity" evidence="10">
    <location>
        <begin position="50"/>
        <end position="65"/>
    </location>
</feature>
<dbReference type="InterPro" id="IPR039050">
    <property type="entry name" value="GATAD1"/>
</dbReference>
<keyword evidence="3" id="KW-0479">Metal-binding</keyword>
<feature type="region of interest" description="Disordered" evidence="10">
    <location>
        <begin position="50"/>
        <end position="120"/>
    </location>
</feature>
<dbReference type="GO" id="GO:0006325">
    <property type="term" value="P:chromatin organization"/>
    <property type="evidence" value="ECO:0007669"/>
    <property type="project" value="TreeGrafter"/>
</dbReference>
<dbReference type="PROSITE" id="PS50114">
    <property type="entry name" value="GATA_ZN_FINGER_2"/>
    <property type="match status" value="1"/>
</dbReference>
<sequence length="195" mass="22014">FYSTIKVFRMVLGIQPECSHCKTKDSSLWQKGPEKEVLCQCCQKLKNQKLNGNGKETSDKSSSSSENERKESSQETINSKKSSKEEENEKDKEGGSTKQADKKDCKRRTRKGKYGGKGNIPKGKGRRYIFKKSGTYYQVGDIVSVIDIEGGTFYAQIRGLLQDQYCEKSAVITWLLPTKSSPPPEEKFDPSTYII</sequence>
<dbReference type="Proteomes" id="UP000326759">
    <property type="component" value="Unassembled WGS sequence"/>
</dbReference>
<keyword evidence="5" id="KW-0862">Zinc</keyword>
<feature type="compositionally biased region" description="Basic residues" evidence="10">
    <location>
        <begin position="105"/>
        <end position="114"/>
    </location>
</feature>
<evidence type="ECO:0000256" key="1">
    <source>
        <dbReference type="ARBA" id="ARBA00004123"/>
    </source>
</evidence>
<keyword evidence="7" id="KW-0804">Transcription</keyword>
<organism evidence="12 13">
    <name type="scientific">Armadillidium nasatum</name>
    <dbReference type="NCBI Taxonomy" id="96803"/>
    <lineage>
        <taxon>Eukaryota</taxon>
        <taxon>Metazoa</taxon>
        <taxon>Ecdysozoa</taxon>
        <taxon>Arthropoda</taxon>
        <taxon>Crustacea</taxon>
        <taxon>Multicrustacea</taxon>
        <taxon>Malacostraca</taxon>
        <taxon>Eumalacostraca</taxon>
        <taxon>Peracarida</taxon>
        <taxon>Isopoda</taxon>
        <taxon>Oniscidea</taxon>
        <taxon>Crinocheta</taxon>
        <taxon>Armadillidiidae</taxon>
        <taxon>Armadillidium</taxon>
    </lineage>
</organism>
<evidence type="ECO:0000256" key="10">
    <source>
        <dbReference type="SAM" id="MobiDB-lite"/>
    </source>
</evidence>
<dbReference type="SMART" id="SM00401">
    <property type="entry name" value="ZnF_GATA"/>
    <property type="match status" value="1"/>
</dbReference>
<dbReference type="AlphaFoldDB" id="A0A5N5T0W5"/>
<comment type="subcellular location">
    <subcellularLocation>
        <location evidence="1">Nucleus</location>
    </subcellularLocation>
</comment>
<feature type="non-terminal residue" evidence="12">
    <location>
        <position position="1"/>
    </location>
</feature>
<dbReference type="Gene3D" id="3.30.50.10">
    <property type="entry name" value="Erythroid Transcription Factor GATA-1, subunit A"/>
    <property type="match status" value="1"/>
</dbReference>
<dbReference type="GO" id="GO:0043565">
    <property type="term" value="F:sequence-specific DNA binding"/>
    <property type="evidence" value="ECO:0007669"/>
    <property type="project" value="InterPro"/>
</dbReference>